<gene>
    <name evidence="2" type="ORF">EQG79_29010</name>
</gene>
<proteinExistence type="predicted"/>
<feature type="domain" description="BLUF" evidence="1">
    <location>
        <begin position="1"/>
        <end position="72"/>
    </location>
</feature>
<dbReference type="Pfam" id="PF04940">
    <property type="entry name" value="BLUF"/>
    <property type="match status" value="1"/>
</dbReference>
<evidence type="ECO:0000259" key="1">
    <source>
        <dbReference type="PROSITE" id="PS50925"/>
    </source>
</evidence>
<evidence type="ECO:0000313" key="3">
    <source>
        <dbReference type="Proteomes" id="UP000290407"/>
    </source>
</evidence>
<dbReference type="GO" id="GO:0071949">
    <property type="term" value="F:FAD binding"/>
    <property type="evidence" value="ECO:0007669"/>
    <property type="project" value="InterPro"/>
</dbReference>
<reference evidence="2 3" key="1">
    <citation type="submission" date="2019-01" db="EMBL/GenBank/DDBJ databases">
        <title>Spirosoma flava sp. nov., a propanil-degrading bacterium isolated from herbicide-contaminated soil.</title>
        <authorList>
            <person name="Zhang L."/>
            <person name="Jiang J.-D."/>
        </authorList>
    </citation>
    <scope>NUCLEOTIDE SEQUENCE [LARGE SCALE GENOMIC DNA]</scope>
    <source>
        <strain evidence="2 3">TY50</strain>
    </source>
</reference>
<dbReference type="SMART" id="SM01034">
    <property type="entry name" value="BLUF"/>
    <property type="match status" value="1"/>
</dbReference>
<dbReference type="PROSITE" id="PS50925">
    <property type="entry name" value="BLUF"/>
    <property type="match status" value="1"/>
</dbReference>
<comment type="caution">
    <text evidence="2">The sequence shown here is derived from an EMBL/GenBank/DDBJ whole genome shotgun (WGS) entry which is preliminary data.</text>
</comment>
<dbReference type="InterPro" id="IPR036046">
    <property type="entry name" value="Acylphosphatase-like_dom_sf"/>
</dbReference>
<organism evidence="2 3">
    <name type="scientific">Spirosoma sordidisoli</name>
    <dbReference type="NCBI Taxonomy" id="2502893"/>
    <lineage>
        <taxon>Bacteria</taxon>
        <taxon>Pseudomonadati</taxon>
        <taxon>Bacteroidota</taxon>
        <taxon>Cytophagia</taxon>
        <taxon>Cytophagales</taxon>
        <taxon>Cytophagaceae</taxon>
        <taxon>Spirosoma</taxon>
    </lineage>
</organism>
<protein>
    <recommendedName>
        <fullName evidence="1">BLUF domain-containing protein</fullName>
    </recommendedName>
</protein>
<evidence type="ECO:0000313" key="2">
    <source>
        <dbReference type="EMBL" id="RYC66634.1"/>
    </source>
</evidence>
<sequence length="99" mass="11593">MRLYISPLLPMILFCPLVSYWRNTVPSMTEITNQYKLSLLYDRIQRDKRHTDVTTLISQSVNQRLFSSWNMGYKALTTSQLDEINVIVDLNNKKALNPN</sequence>
<name>A0A4Q2UCP7_9BACT</name>
<keyword evidence="3" id="KW-1185">Reference proteome</keyword>
<accession>A0A4Q2UCP7</accession>
<dbReference type="GO" id="GO:0009882">
    <property type="term" value="F:blue light photoreceptor activity"/>
    <property type="evidence" value="ECO:0007669"/>
    <property type="project" value="InterPro"/>
</dbReference>
<dbReference type="EMBL" id="SBLB01000013">
    <property type="protein sequence ID" value="RYC66634.1"/>
    <property type="molecule type" value="Genomic_DNA"/>
</dbReference>
<dbReference type="Gene3D" id="3.30.70.100">
    <property type="match status" value="1"/>
</dbReference>
<dbReference type="AlphaFoldDB" id="A0A4Q2UCP7"/>
<dbReference type="InterPro" id="IPR007024">
    <property type="entry name" value="BLUF_domain"/>
</dbReference>
<dbReference type="SUPFAM" id="SSF54975">
    <property type="entry name" value="Acylphosphatase/BLUF domain-like"/>
    <property type="match status" value="1"/>
</dbReference>
<dbReference type="Proteomes" id="UP000290407">
    <property type="component" value="Unassembled WGS sequence"/>
</dbReference>